<keyword evidence="14" id="KW-1185">Reference proteome</keyword>
<evidence type="ECO:0000256" key="10">
    <source>
        <dbReference type="ARBA" id="ARBA00023319"/>
    </source>
</evidence>
<feature type="transmembrane region" description="Helical" evidence="11">
    <location>
        <begin position="249"/>
        <end position="267"/>
    </location>
</feature>
<dbReference type="InterPro" id="IPR013783">
    <property type="entry name" value="Ig-like_fold"/>
</dbReference>
<keyword evidence="6 11" id="KW-1133">Transmembrane helix</keyword>
<dbReference type="SUPFAM" id="SSF48726">
    <property type="entry name" value="Immunoglobulin"/>
    <property type="match status" value="2"/>
</dbReference>
<evidence type="ECO:0000256" key="9">
    <source>
        <dbReference type="ARBA" id="ARBA00023180"/>
    </source>
</evidence>
<evidence type="ECO:0000256" key="5">
    <source>
        <dbReference type="ARBA" id="ARBA00022737"/>
    </source>
</evidence>
<dbReference type="Gene3D" id="2.60.40.10">
    <property type="entry name" value="Immunoglobulins"/>
    <property type="match status" value="2"/>
</dbReference>
<gene>
    <name evidence="15" type="primary">LILRA5</name>
</gene>
<evidence type="ECO:0000256" key="4">
    <source>
        <dbReference type="ARBA" id="ARBA00022729"/>
    </source>
</evidence>
<feature type="signal peptide" evidence="12">
    <location>
        <begin position="1"/>
        <end position="23"/>
    </location>
</feature>
<dbReference type="PANTHER" id="PTHR11738:SF179">
    <property type="entry name" value="LEUKOCYTE IMMUNOGLOBULIN-LIKE RECEPTOR SUBFAMILY A MEMBER 5"/>
    <property type="match status" value="1"/>
</dbReference>
<protein>
    <submittedName>
        <fullName evidence="15">Leukocyte immunoglobulin-like receptor subfamily A member 5</fullName>
    </submittedName>
</protein>
<comment type="subcellular location">
    <subcellularLocation>
        <location evidence="1">Cell membrane</location>
        <topology evidence="1">Single-pass membrane protein</topology>
    </subcellularLocation>
</comment>
<keyword evidence="10" id="KW-0393">Immunoglobulin domain</keyword>
<keyword evidence="5" id="KW-0677">Repeat</keyword>
<proteinExistence type="predicted"/>
<dbReference type="InterPro" id="IPR050412">
    <property type="entry name" value="Ig-like_Receptors_ImmuneReg"/>
</dbReference>
<dbReference type="AlphaFoldDB" id="A0A7E6CNX6"/>
<dbReference type="RefSeq" id="XP_035868576.1">
    <property type="nucleotide sequence ID" value="XM_036012683.1"/>
</dbReference>
<dbReference type="InterPro" id="IPR036179">
    <property type="entry name" value="Ig-like_dom_sf"/>
</dbReference>
<sequence>MPSTLTALLCLGLSVGLRTPVQAGTLPKPTLWAEPGPEIPQLSPVTIWCQGTLQAQEFRLDKVGSPSPWDRQIPLDPKNKAQFSITEIIELHAGTYQCYYVSQGVWSERSDPLELVVTGFYYSKPRLSALPSPVVTSGGNVSLQCGSWQEFERFILTKEGEERLSWTLDSQQHPSGQVQALFSVGPVTPSHRWMFRCYGYNTNTSQLWSLPSDPVELMIPGAADTISLSHNSSDNTSDFHPQDYTVGNLIRMGMAGLVLVVLGVLLFQAQDSERMAQAAART</sequence>
<evidence type="ECO:0000256" key="12">
    <source>
        <dbReference type="SAM" id="SignalP"/>
    </source>
</evidence>
<feature type="domain" description="Ig-like" evidence="13">
    <location>
        <begin position="125"/>
        <end position="197"/>
    </location>
</feature>
<evidence type="ECO:0000256" key="3">
    <source>
        <dbReference type="ARBA" id="ARBA00022692"/>
    </source>
</evidence>
<dbReference type="OrthoDB" id="9808644at2759"/>
<keyword evidence="7 11" id="KW-0472">Membrane</keyword>
<dbReference type="InParanoid" id="A0A7E6CNX6"/>
<evidence type="ECO:0000256" key="2">
    <source>
        <dbReference type="ARBA" id="ARBA00022475"/>
    </source>
</evidence>
<dbReference type="Proteomes" id="UP000504628">
    <property type="component" value="Chromosome 12"/>
</dbReference>
<keyword evidence="9" id="KW-0325">Glycoprotein</keyword>
<evidence type="ECO:0000256" key="8">
    <source>
        <dbReference type="ARBA" id="ARBA00023157"/>
    </source>
</evidence>
<dbReference type="InterPro" id="IPR007110">
    <property type="entry name" value="Ig-like_dom"/>
</dbReference>
<dbReference type="GO" id="GO:0005886">
    <property type="term" value="C:plasma membrane"/>
    <property type="evidence" value="ECO:0007669"/>
    <property type="project" value="UniProtKB-SubCell"/>
</dbReference>
<accession>A0A7E6CNX6</accession>
<dbReference type="GeneID" id="118497627"/>
<name>A0A7E6CNX6_9CHIR</name>
<evidence type="ECO:0000256" key="1">
    <source>
        <dbReference type="ARBA" id="ARBA00004162"/>
    </source>
</evidence>
<dbReference type="PROSITE" id="PS50835">
    <property type="entry name" value="IG_LIKE"/>
    <property type="match status" value="1"/>
</dbReference>
<evidence type="ECO:0000313" key="15">
    <source>
        <dbReference type="RefSeq" id="XP_035868576.1"/>
    </source>
</evidence>
<evidence type="ECO:0000259" key="13">
    <source>
        <dbReference type="PROSITE" id="PS50835"/>
    </source>
</evidence>
<keyword evidence="8" id="KW-1015">Disulfide bond</keyword>
<dbReference type="CTD" id="353514"/>
<keyword evidence="4 12" id="KW-0732">Signal</keyword>
<dbReference type="GO" id="GO:0032396">
    <property type="term" value="F:inhibitory MHC class I receptor activity"/>
    <property type="evidence" value="ECO:0007669"/>
    <property type="project" value="TreeGrafter"/>
</dbReference>
<feature type="chain" id="PRO_5028983976" evidence="12">
    <location>
        <begin position="24"/>
        <end position="282"/>
    </location>
</feature>
<dbReference type="GO" id="GO:0002764">
    <property type="term" value="P:immune response-regulating signaling pathway"/>
    <property type="evidence" value="ECO:0007669"/>
    <property type="project" value="TreeGrafter"/>
</dbReference>
<dbReference type="FunFam" id="2.60.40.10:FF:000049">
    <property type="entry name" value="Leukocyte immunoglobulin-like receptor subfamily B member 1"/>
    <property type="match status" value="2"/>
</dbReference>
<dbReference type="Pfam" id="PF13895">
    <property type="entry name" value="Ig_2"/>
    <property type="match status" value="1"/>
</dbReference>
<dbReference type="GO" id="GO:0019221">
    <property type="term" value="P:cytokine-mediated signaling pathway"/>
    <property type="evidence" value="ECO:0007669"/>
    <property type="project" value="TreeGrafter"/>
</dbReference>
<evidence type="ECO:0000256" key="11">
    <source>
        <dbReference type="SAM" id="Phobius"/>
    </source>
</evidence>
<reference evidence="15" key="1">
    <citation type="submission" date="2025-08" db="UniProtKB">
        <authorList>
            <consortium name="RefSeq"/>
        </authorList>
    </citation>
    <scope>IDENTIFICATION</scope>
    <source>
        <tissue evidence="15">Muscle</tissue>
    </source>
</reference>
<evidence type="ECO:0000313" key="14">
    <source>
        <dbReference type="Proteomes" id="UP000504628"/>
    </source>
</evidence>
<evidence type="ECO:0000256" key="6">
    <source>
        <dbReference type="ARBA" id="ARBA00022989"/>
    </source>
</evidence>
<keyword evidence="2" id="KW-1003">Cell membrane</keyword>
<dbReference type="PANTHER" id="PTHR11738">
    <property type="entry name" value="MHC CLASS I NK CELL RECEPTOR"/>
    <property type="match status" value="1"/>
</dbReference>
<dbReference type="KEGG" id="pdic:118497627"/>
<keyword evidence="3 11" id="KW-0812">Transmembrane</keyword>
<organism evidence="14 15">
    <name type="scientific">Phyllostomus discolor</name>
    <name type="common">pale spear-nosed bat</name>
    <dbReference type="NCBI Taxonomy" id="89673"/>
    <lineage>
        <taxon>Eukaryota</taxon>
        <taxon>Metazoa</taxon>
        <taxon>Chordata</taxon>
        <taxon>Craniata</taxon>
        <taxon>Vertebrata</taxon>
        <taxon>Euteleostomi</taxon>
        <taxon>Mammalia</taxon>
        <taxon>Eutheria</taxon>
        <taxon>Laurasiatheria</taxon>
        <taxon>Chiroptera</taxon>
        <taxon>Yangochiroptera</taxon>
        <taxon>Phyllostomidae</taxon>
        <taxon>Phyllostominae</taxon>
        <taxon>Phyllostomus</taxon>
    </lineage>
</organism>
<evidence type="ECO:0000256" key="7">
    <source>
        <dbReference type="ARBA" id="ARBA00023136"/>
    </source>
</evidence>